<accession>A0A1Z4V669</accession>
<evidence type="ECO:0000313" key="3">
    <source>
        <dbReference type="Proteomes" id="UP000218702"/>
    </source>
</evidence>
<organism evidence="2 3">
    <name type="scientific">Dolichospermum compactum NIES-806</name>
    <dbReference type="NCBI Taxonomy" id="1973481"/>
    <lineage>
        <taxon>Bacteria</taxon>
        <taxon>Bacillati</taxon>
        <taxon>Cyanobacteriota</taxon>
        <taxon>Cyanophyceae</taxon>
        <taxon>Nostocales</taxon>
        <taxon>Aphanizomenonaceae</taxon>
        <taxon>Dolichospermum</taxon>
        <taxon>Dolichospermum compactum</taxon>
    </lineage>
</organism>
<keyword evidence="1" id="KW-0732">Signal</keyword>
<name>A0A1Z4V669_9CYAN</name>
<feature type="chain" id="PRO_5013255610" description="Secreted protein" evidence="1">
    <location>
        <begin position="28"/>
        <end position="90"/>
    </location>
</feature>
<evidence type="ECO:0000256" key="1">
    <source>
        <dbReference type="SAM" id="SignalP"/>
    </source>
</evidence>
<evidence type="ECO:0008006" key="4">
    <source>
        <dbReference type="Google" id="ProtNLM"/>
    </source>
</evidence>
<gene>
    <name evidence="2" type="ORF">NIES806_32680</name>
</gene>
<protein>
    <recommendedName>
        <fullName evidence="4">Secreted protein</fullName>
    </recommendedName>
</protein>
<sequence>MKIVNLIFLAFPLFFASLLLVINPAHASQFKSTSAVQMIVVTSTQANLDIVTPQINNITHSVIEQTGCSCTNCVQANLQKLQGKLPTVGI</sequence>
<dbReference type="AlphaFoldDB" id="A0A1Z4V669"/>
<evidence type="ECO:0000313" key="2">
    <source>
        <dbReference type="EMBL" id="BAZ87050.1"/>
    </source>
</evidence>
<proteinExistence type="predicted"/>
<dbReference type="Proteomes" id="UP000218702">
    <property type="component" value="Chromosome"/>
</dbReference>
<feature type="signal peptide" evidence="1">
    <location>
        <begin position="1"/>
        <end position="27"/>
    </location>
</feature>
<dbReference type="KEGG" id="dcm:NIES806_32680"/>
<dbReference type="EMBL" id="AP018316">
    <property type="protein sequence ID" value="BAZ87050.1"/>
    <property type="molecule type" value="Genomic_DNA"/>
</dbReference>
<dbReference type="RefSeq" id="WP_096668875.1">
    <property type="nucleotide sequence ID" value="NZ_AP018316.1"/>
</dbReference>
<reference evidence="2 3" key="1">
    <citation type="submission" date="2017-06" db="EMBL/GenBank/DDBJ databases">
        <title>Genome sequencing of cyanobaciteial culture collection at National Institute for Environmental Studies (NIES).</title>
        <authorList>
            <person name="Hirose Y."/>
            <person name="Shimura Y."/>
            <person name="Fujisawa T."/>
            <person name="Nakamura Y."/>
            <person name="Kawachi M."/>
        </authorList>
    </citation>
    <scope>NUCLEOTIDE SEQUENCE [LARGE SCALE GENOMIC DNA]</scope>
    <source>
        <strain evidence="2 3">NIES-806</strain>
    </source>
</reference>
<dbReference type="OrthoDB" id="516128at2"/>
<keyword evidence="3" id="KW-1185">Reference proteome</keyword>